<evidence type="ECO:0000256" key="3">
    <source>
        <dbReference type="ARBA" id="ARBA00022670"/>
    </source>
</evidence>
<evidence type="ECO:0000259" key="8">
    <source>
        <dbReference type="Pfam" id="PF00089"/>
    </source>
</evidence>
<proteinExistence type="inferred from homology"/>
<evidence type="ECO:0000313" key="10">
    <source>
        <dbReference type="Proteomes" id="UP001174909"/>
    </source>
</evidence>
<dbReference type="EMBL" id="CASHTH010002414">
    <property type="protein sequence ID" value="CAI8029529.1"/>
    <property type="molecule type" value="Genomic_DNA"/>
</dbReference>
<dbReference type="AlphaFoldDB" id="A0AA35WQZ1"/>
<comment type="caution">
    <text evidence="9">The sequence shown here is derived from an EMBL/GenBank/DDBJ whole genome shotgun (WGS) entry which is preliminary data.</text>
</comment>
<keyword evidence="4 7" id="KW-0732">Signal</keyword>
<dbReference type="Proteomes" id="UP001174909">
    <property type="component" value="Unassembled WGS sequence"/>
</dbReference>
<evidence type="ECO:0000256" key="6">
    <source>
        <dbReference type="ARBA" id="ARBA00022825"/>
    </source>
</evidence>
<evidence type="ECO:0000256" key="1">
    <source>
        <dbReference type="ARBA" id="ARBA00007664"/>
    </source>
</evidence>
<dbReference type="PANTHER" id="PTHR15462:SF8">
    <property type="entry name" value="SERINE PROTEASE"/>
    <property type="match status" value="1"/>
</dbReference>
<keyword evidence="3 7" id="KW-0645">Protease</keyword>
<evidence type="ECO:0000256" key="4">
    <source>
        <dbReference type="ARBA" id="ARBA00022729"/>
    </source>
</evidence>
<feature type="chain" id="PRO_5041488794" description="Serine protease" evidence="7">
    <location>
        <begin position="28"/>
        <end position="354"/>
    </location>
</feature>
<dbReference type="PRINTS" id="PR00839">
    <property type="entry name" value="V8PROTEASE"/>
</dbReference>
<dbReference type="InterPro" id="IPR050966">
    <property type="entry name" value="Glutamyl_endopeptidase"/>
</dbReference>
<dbReference type="PANTHER" id="PTHR15462">
    <property type="entry name" value="SERINE PROTEASE"/>
    <property type="match status" value="1"/>
</dbReference>
<organism evidence="9 10">
    <name type="scientific">Geodia barretti</name>
    <name type="common">Barrett's horny sponge</name>
    <dbReference type="NCBI Taxonomy" id="519541"/>
    <lineage>
        <taxon>Eukaryota</taxon>
        <taxon>Metazoa</taxon>
        <taxon>Porifera</taxon>
        <taxon>Demospongiae</taxon>
        <taxon>Heteroscleromorpha</taxon>
        <taxon>Tetractinellida</taxon>
        <taxon>Astrophorina</taxon>
        <taxon>Geodiidae</taxon>
        <taxon>Geodia</taxon>
    </lineage>
</organism>
<name>A0AA35WQZ1_GEOBA</name>
<dbReference type="InterPro" id="IPR043504">
    <property type="entry name" value="Peptidase_S1_PA_chymotrypsin"/>
</dbReference>
<dbReference type="InterPro" id="IPR018114">
    <property type="entry name" value="TRYPSIN_HIS"/>
</dbReference>
<dbReference type="Gene3D" id="2.40.10.10">
    <property type="entry name" value="Trypsin-like serine proteases"/>
    <property type="match status" value="2"/>
</dbReference>
<comment type="similarity">
    <text evidence="2 7">Belongs to the peptidase S1B family.</text>
</comment>
<accession>A0AA35WQZ1</accession>
<dbReference type="EC" id="3.4.21.-" evidence="7"/>
<feature type="signal peptide" evidence="7">
    <location>
        <begin position="1"/>
        <end position="27"/>
    </location>
</feature>
<dbReference type="InterPro" id="IPR001254">
    <property type="entry name" value="Trypsin_dom"/>
</dbReference>
<sequence length="354" mass="40213">MVTRWTGRARLYACVLSAALISSLTCAAPLAASDDNNDGEFYHTLSWETRWVNVDRTETTDVRVPIGREHAQQPATGFVHSRVKRIVYGEDDRVRIDPATDGKRFPYTSIVRVSTGCSGVMISRIHVLTAAHCVHDGDAYLQSALLFLRAGYLDEEGETQWFFVKRFFIANEWKNKTESGAHQYGDWDDNDFAVLEMVGEELGKKRDIMKPGISGLFCNDRKSVHGAESQIEFVSFPDDKMKNAYWYVQSLVETESPHLLYFTGDATHGCSGAGLYAWDYNSQSEEYEKRVIGVLSGNRDTVPFAQSQGNFNVAARLTPTNFMMVCHWIEEEEECRTRYADYLDKDRHESLCRS</sequence>
<dbReference type="Pfam" id="PF00089">
    <property type="entry name" value="Trypsin"/>
    <property type="match status" value="1"/>
</dbReference>
<evidence type="ECO:0000313" key="9">
    <source>
        <dbReference type="EMBL" id="CAI8029529.1"/>
    </source>
</evidence>
<protein>
    <recommendedName>
        <fullName evidence="7">Serine protease</fullName>
        <ecNumber evidence="7">3.4.21.-</ecNumber>
    </recommendedName>
</protein>
<reference evidence="9" key="1">
    <citation type="submission" date="2023-03" db="EMBL/GenBank/DDBJ databases">
        <authorList>
            <person name="Steffen K."/>
            <person name="Cardenas P."/>
        </authorList>
    </citation>
    <scope>NUCLEOTIDE SEQUENCE</scope>
</reference>
<dbReference type="InterPro" id="IPR008256">
    <property type="entry name" value="Peptidase_S1B"/>
</dbReference>
<dbReference type="SUPFAM" id="SSF50494">
    <property type="entry name" value="Trypsin-like serine proteases"/>
    <property type="match status" value="1"/>
</dbReference>
<dbReference type="InterPro" id="IPR009003">
    <property type="entry name" value="Peptidase_S1_PA"/>
</dbReference>
<keyword evidence="10" id="KW-1185">Reference proteome</keyword>
<feature type="domain" description="Peptidase S1" evidence="8">
    <location>
        <begin position="97"/>
        <end position="197"/>
    </location>
</feature>
<dbReference type="PROSITE" id="PS00134">
    <property type="entry name" value="TRYPSIN_HIS"/>
    <property type="match status" value="1"/>
</dbReference>
<keyword evidence="6 7" id="KW-0720">Serine protease</keyword>
<gene>
    <name evidence="9" type="ORF">GBAR_LOCUS16772</name>
</gene>
<keyword evidence="5 7" id="KW-0378">Hydrolase</keyword>
<dbReference type="GO" id="GO:0006508">
    <property type="term" value="P:proteolysis"/>
    <property type="evidence" value="ECO:0007669"/>
    <property type="project" value="UniProtKB-KW"/>
</dbReference>
<evidence type="ECO:0000256" key="7">
    <source>
        <dbReference type="RuleBase" id="RU004296"/>
    </source>
</evidence>
<evidence type="ECO:0000256" key="2">
    <source>
        <dbReference type="ARBA" id="ARBA00008764"/>
    </source>
</evidence>
<evidence type="ECO:0000256" key="5">
    <source>
        <dbReference type="ARBA" id="ARBA00022801"/>
    </source>
</evidence>
<comment type="similarity">
    <text evidence="1">Belongs to the peptidase S1 family.</text>
</comment>
<dbReference type="GO" id="GO:0004252">
    <property type="term" value="F:serine-type endopeptidase activity"/>
    <property type="evidence" value="ECO:0007669"/>
    <property type="project" value="InterPro"/>
</dbReference>